<dbReference type="OrthoDB" id="2682806at2759"/>
<dbReference type="EMBL" id="NHYE01004775">
    <property type="protein sequence ID" value="PPQ82214.1"/>
    <property type="molecule type" value="Genomic_DNA"/>
</dbReference>
<evidence type="ECO:0000256" key="1">
    <source>
        <dbReference type="SAM" id="MobiDB-lite"/>
    </source>
</evidence>
<protein>
    <recommendedName>
        <fullName evidence="2">CxC2-like cysteine cluster KDZ transposase-associated domain-containing protein</fullName>
    </recommendedName>
</protein>
<sequence>MSAARLLSGRPSKRARQGTTRIAVVPDLPSDDGPLPLLRATYREEKTQPSTGRTYRSAPIPIFQDITLPMDDREIGLDADETLHDVTMKCQYVDLERTKSAQQIHGKKKKKKRRTLASARPIVHWKNACRDLYLDELLRWEGRGDAWSKGQTECYDCRARKASPPNAGEYRCADCSVPHLLCRDCCVRRHRCLPYHVIKKWTGEFFIKASLKALGLRFQLNHFGNACAKPQPSHAHFSVLHTNGLHEVAVDFCGCKPVSKVRQLLRRGLYPSSQNNPRTCATFELLQQLHMLSLTSKISTYDYYRALERLTDNTGTKPLKSKYRPLLRMIHEWRHLKMLKRGGRGHDPSGAAGTKEGELAILCPSCPHPGINLPDGWSNASDDQRFLYFVVLCIDANFRLKNQLISNYSVDPGLGIGMSYMVPRESFEEYVKSRAGDVDMTEDDKRGCGLQAVEQANTKFSKGLRYTGVSSVSCGRSEMILPCSVGNLSKGERYCVMDFSVASALRFVCAVLLVILSYDIACQWFVNFASRVANFWPNELKPPASMSFVPLIPKLHEAGHKKPKNHEQFSFNFCKGAGQTDGEGPERIWSAHNALGNATKTMGPGTRHDVLDDQFSFWNYEKYKGMGRALMRRYQKAVPERNRQTEAHRGFTASLKPRDVKRWEEMCELWDSSPFPRTLDSPYCIEGANITIQQVRKELAEEEKKQRENGITFHKTTPLMFITTALELEDSQRRLAWIVKHKDKDHAVIQEERQSLHKAIESWKQMRAIYMPGLAQYLEDQDRQKPGSVVDSDKAEEVVLWLPSTIECAKREAVCVKGLSAIEERLRTAQCHDSLQGICDTLRLKSRMVHFKNKNVRGQREGTRSREIINRVHSRARKFAACYRAARIAKLQLSGPGKWEDAYRPLRDTDIRSPQDPERVKQKKRRRGTYEDWERSGEIEIEDSGDDDDDDGERIDLLPQQRSKRDGTGQTRLSISWIWTVIPYEKASDDKEADKVIMAEWCRSRARVKRATEEVALLREEMRRVLAFLDWRATWWTTHRTSRLVEDIVLTEGLHAYCASQSSHQLALKATFQAIWKTPLDKPISEHIGSCEGNNKVFDHDSKDDEDKSESDDENDGISGSNRGDEDSGSEVDSDEGSGSEDRSDEEENEGDDDDDDDD</sequence>
<feature type="compositionally biased region" description="Basic and acidic residues" evidence="1">
    <location>
        <begin position="1097"/>
        <end position="1106"/>
    </location>
</feature>
<dbReference type="Proteomes" id="UP000284706">
    <property type="component" value="Unassembled WGS sequence"/>
</dbReference>
<accession>A0A409WUL1</accession>
<dbReference type="Pfam" id="PF18758">
    <property type="entry name" value="KDZ"/>
    <property type="match status" value="1"/>
</dbReference>
<proteinExistence type="predicted"/>
<gene>
    <name evidence="3" type="ORF">CVT26_009204</name>
</gene>
<comment type="caution">
    <text evidence="3">The sequence shown here is derived from an EMBL/GenBank/DDBJ whole genome shotgun (WGS) entry which is preliminary data.</text>
</comment>
<feature type="compositionally biased region" description="Acidic residues" evidence="1">
    <location>
        <begin position="939"/>
        <end position="953"/>
    </location>
</feature>
<feature type="compositionally biased region" description="Acidic residues" evidence="1">
    <location>
        <begin position="1107"/>
        <end position="1116"/>
    </location>
</feature>
<dbReference type="PANTHER" id="PTHR33096">
    <property type="entry name" value="CXC2 DOMAIN-CONTAINING PROTEIN"/>
    <property type="match status" value="1"/>
</dbReference>
<keyword evidence="4" id="KW-1185">Reference proteome</keyword>
<dbReference type="InterPro" id="IPR041457">
    <property type="entry name" value="CxC2_KDZ-assoc"/>
</dbReference>
<organism evidence="3 4">
    <name type="scientific">Gymnopilus dilepis</name>
    <dbReference type="NCBI Taxonomy" id="231916"/>
    <lineage>
        <taxon>Eukaryota</taxon>
        <taxon>Fungi</taxon>
        <taxon>Dikarya</taxon>
        <taxon>Basidiomycota</taxon>
        <taxon>Agaricomycotina</taxon>
        <taxon>Agaricomycetes</taxon>
        <taxon>Agaricomycetidae</taxon>
        <taxon>Agaricales</taxon>
        <taxon>Agaricineae</taxon>
        <taxon>Hymenogastraceae</taxon>
        <taxon>Gymnopilus</taxon>
    </lineage>
</organism>
<feature type="compositionally biased region" description="Basic and acidic residues" evidence="1">
    <location>
        <begin position="928"/>
        <end position="938"/>
    </location>
</feature>
<feature type="region of interest" description="Disordered" evidence="1">
    <location>
        <begin position="904"/>
        <end position="967"/>
    </location>
</feature>
<name>A0A409WUL1_9AGAR</name>
<feature type="region of interest" description="Disordered" evidence="1">
    <location>
        <begin position="1087"/>
        <end position="1159"/>
    </location>
</feature>
<feature type="compositionally biased region" description="Acidic residues" evidence="1">
    <location>
        <begin position="1127"/>
        <end position="1159"/>
    </location>
</feature>
<reference evidence="3 4" key="1">
    <citation type="journal article" date="2018" name="Evol. Lett.">
        <title>Horizontal gene cluster transfer increased hallucinogenic mushroom diversity.</title>
        <authorList>
            <person name="Reynolds H.T."/>
            <person name="Vijayakumar V."/>
            <person name="Gluck-Thaler E."/>
            <person name="Korotkin H.B."/>
            <person name="Matheny P.B."/>
            <person name="Slot J.C."/>
        </authorList>
    </citation>
    <scope>NUCLEOTIDE SEQUENCE [LARGE SCALE GENOMIC DNA]</scope>
    <source>
        <strain evidence="3 4">SRW20</strain>
    </source>
</reference>
<dbReference type="STRING" id="231916.A0A409WUL1"/>
<dbReference type="InterPro" id="IPR040521">
    <property type="entry name" value="KDZ"/>
</dbReference>
<feature type="compositionally biased region" description="Basic and acidic residues" evidence="1">
    <location>
        <begin position="904"/>
        <end position="920"/>
    </location>
</feature>
<evidence type="ECO:0000259" key="2">
    <source>
        <dbReference type="Pfam" id="PF18803"/>
    </source>
</evidence>
<dbReference type="InParanoid" id="A0A409WUL1"/>
<evidence type="ECO:0000313" key="3">
    <source>
        <dbReference type="EMBL" id="PPQ82214.1"/>
    </source>
</evidence>
<dbReference type="Pfam" id="PF18803">
    <property type="entry name" value="CxC2"/>
    <property type="match status" value="1"/>
</dbReference>
<feature type="domain" description="CxC2-like cysteine cluster KDZ transposase-associated" evidence="2">
    <location>
        <begin position="211"/>
        <end position="315"/>
    </location>
</feature>
<dbReference type="AlphaFoldDB" id="A0A409WUL1"/>
<dbReference type="PANTHER" id="PTHR33096:SF1">
    <property type="entry name" value="CXC1-LIKE CYSTEINE CLUSTER ASSOCIATED WITH KDZ TRANSPOSASES DOMAIN-CONTAINING PROTEIN"/>
    <property type="match status" value="1"/>
</dbReference>
<evidence type="ECO:0000313" key="4">
    <source>
        <dbReference type="Proteomes" id="UP000284706"/>
    </source>
</evidence>